<name>A0ABN8P5R5_9CNID</name>
<gene>
    <name evidence="8" type="ORF">PLOB_00037610</name>
</gene>
<dbReference type="InterPro" id="IPR003961">
    <property type="entry name" value="FN3_dom"/>
</dbReference>
<keyword evidence="9" id="KW-1185">Reference proteome</keyword>
<feature type="domain" description="Fibronectin type-III" evidence="7">
    <location>
        <begin position="122"/>
        <end position="215"/>
    </location>
</feature>
<dbReference type="Gene3D" id="2.60.40.10">
    <property type="entry name" value="Immunoglobulins"/>
    <property type="match status" value="10"/>
</dbReference>
<evidence type="ECO:0000259" key="7">
    <source>
        <dbReference type="PROSITE" id="PS50853"/>
    </source>
</evidence>
<feature type="domain" description="Fibronectin type-III" evidence="7">
    <location>
        <begin position="514"/>
        <end position="610"/>
    </location>
</feature>
<comment type="caution">
    <text evidence="8">The sequence shown here is derived from an EMBL/GenBank/DDBJ whole genome shotgun (WGS) entry which is preliminary data.</text>
</comment>
<sequence length="1007" mass="109818">MKGDGPSFVFIVRTDQDSNIMDGRPQNVRGRNTSSTSISVSWDEVQAELQNGIITSYNITYQSLTENDNGFVQASLNDRQANLTGLKEFVEYSISVVAFTVKGDGPPFVFIVRTDQDKPDGKPQNVRGRNTSSTSISVSWDEVQADLQNGVITGYNITYQTLTENDNGFVTAGPNDRQANLTGLKEFVEYSISVVAFTVKGDGPTFVFIVRTDQDKPDGKPQNVRGRNTSSTSIAVSWDEVQADLQNGVITGYNITYQSLTENDYGFVTAGPNDRQANLTGLKEFVEYNISVAAFTVKGDGPPFVFIVRTDQDKPDGKPQNVRGRNTSSTSISVSWDEVQAELQNGIITGYNITYQSLAENVNGFVTAGPNDRQGNLTGLKEFVEYNISVVAFTVKGDGPPFVFIVRTDQNKPDGKPQNVRGRNTSSTSISVSWEQVQADLQNGIITGYNITYQSLTENDNGFVTARPNDRQANLTGLKEFVEYNISVVAFTVKGGGPPFVFIARTDQDKPDGKPQNVHGRNTSSTSIFVSWEDVQAELQNGIITGYNITYQSLTENDNGFVTASPNDLQANVTELKEFVDYNISVVAFTVKGDGPPFVFIVRTDQDKPDGKPQNVSGRNTSSTSISVSWEEVQAELQNGIITGYNITYHSLTENDNGFVTARPNDRQANLTELKKFVEYNISVAAFTVKGDGPSFVFIVRTDQDKPDGAPQNVSGGNTSSTSISVSWEAVRADLQNGIITGYNITYHSLTENDNGFVQAGPNDRQANLTELKEFVEYNISVVAFTVKGDGSPFVFIVRTDQDKPNAPPSNVKLSIRSSTSIMVEWGYVPSADQNGIILSYTVTYWALPGGSLQIKLVKAPTSKATLTGLNELTNYSVTVFASTVKGDGNVSESLTIRTDEDGPSKSPTITSVTVLNSTSLMSMKFQQTIQNGAIANYTVTYRELPNGSPTAEVVIAPKRNATLTGLKKFTNYRITVFASTAKGGGNRSDPIIFITDEDSKYYSALY</sequence>
<dbReference type="CDD" id="cd00063">
    <property type="entry name" value="FN3"/>
    <property type="match status" value="10"/>
</dbReference>
<dbReference type="Proteomes" id="UP001159405">
    <property type="component" value="Unassembled WGS sequence"/>
</dbReference>
<evidence type="ECO:0000313" key="9">
    <source>
        <dbReference type="Proteomes" id="UP001159405"/>
    </source>
</evidence>
<feature type="region of interest" description="Disordered" evidence="6">
    <location>
        <begin position="604"/>
        <end position="625"/>
    </location>
</feature>
<accession>A0ABN8P5R5</accession>
<reference evidence="8 9" key="1">
    <citation type="submission" date="2022-05" db="EMBL/GenBank/DDBJ databases">
        <authorList>
            <consortium name="Genoscope - CEA"/>
            <person name="William W."/>
        </authorList>
    </citation>
    <scope>NUCLEOTIDE SEQUENCE [LARGE SCALE GENOMIC DNA]</scope>
</reference>
<dbReference type="Pfam" id="PF00041">
    <property type="entry name" value="fn3"/>
    <property type="match status" value="10"/>
</dbReference>
<dbReference type="SMART" id="SM00060">
    <property type="entry name" value="FN3"/>
    <property type="match status" value="10"/>
</dbReference>
<keyword evidence="1" id="KW-0732">Signal</keyword>
<feature type="domain" description="Fibronectin type-III" evidence="7">
    <location>
        <begin position="220"/>
        <end position="316"/>
    </location>
</feature>
<feature type="domain" description="Fibronectin type-III" evidence="7">
    <location>
        <begin position="612"/>
        <end position="705"/>
    </location>
</feature>
<evidence type="ECO:0000256" key="5">
    <source>
        <dbReference type="ARBA" id="ARBA00023180"/>
    </source>
</evidence>
<proteinExistence type="predicted"/>
<evidence type="ECO:0000256" key="6">
    <source>
        <dbReference type="SAM" id="MobiDB-lite"/>
    </source>
</evidence>
<feature type="domain" description="Fibronectin type-III" evidence="7">
    <location>
        <begin position="416"/>
        <end position="509"/>
    </location>
</feature>
<feature type="domain" description="Fibronectin type-III" evidence="7">
    <location>
        <begin position="318"/>
        <end position="414"/>
    </location>
</feature>
<keyword evidence="5" id="KW-0325">Glycoprotein</keyword>
<dbReference type="SUPFAM" id="SSF49265">
    <property type="entry name" value="Fibronectin type III"/>
    <property type="match status" value="6"/>
</dbReference>
<keyword evidence="3" id="KW-1015">Disulfide bond</keyword>
<feature type="domain" description="Fibronectin type-III" evidence="7">
    <location>
        <begin position="808"/>
        <end position="902"/>
    </location>
</feature>
<feature type="domain" description="Fibronectin type-III" evidence="7">
    <location>
        <begin position="24"/>
        <end position="120"/>
    </location>
</feature>
<dbReference type="PANTHER" id="PTHR23036:SF151">
    <property type="entry name" value="FIBRONECTIN TYPE-III DOMAIN-CONTAINING PROTEIN"/>
    <property type="match status" value="1"/>
</dbReference>
<feature type="domain" description="Fibronectin type-III" evidence="7">
    <location>
        <begin position="710"/>
        <end position="806"/>
    </location>
</feature>
<dbReference type="PROSITE" id="PS50853">
    <property type="entry name" value="FN3"/>
    <property type="match status" value="10"/>
</dbReference>
<organism evidence="8 9">
    <name type="scientific">Porites lobata</name>
    <dbReference type="NCBI Taxonomy" id="104759"/>
    <lineage>
        <taxon>Eukaryota</taxon>
        <taxon>Metazoa</taxon>
        <taxon>Cnidaria</taxon>
        <taxon>Anthozoa</taxon>
        <taxon>Hexacorallia</taxon>
        <taxon>Scleractinia</taxon>
        <taxon>Fungiina</taxon>
        <taxon>Poritidae</taxon>
        <taxon>Porites</taxon>
    </lineage>
</organism>
<feature type="compositionally biased region" description="Polar residues" evidence="6">
    <location>
        <begin position="614"/>
        <end position="625"/>
    </location>
</feature>
<evidence type="ECO:0000313" key="8">
    <source>
        <dbReference type="EMBL" id="CAH3134810.1"/>
    </source>
</evidence>
<dbReference type="InterPro" id="IPR013783">
    <property type="entry name" value="Ig-like_fold"/>
</dbReference>
<dbReference type="PANTHER" id="PTHR23036">
    <property type="entry name" value="CYTOKINE RECEPTOR"/>
    <property type="match status" value="1"/>
</dbReference>
<evidence type="ECO:0000256" key="2">
    <source>
        <dbReference type="ARBA" id="ARBA00022737"/>
    </source>
</evidence>
<keyword evidence="4" id="KW-0675">Receptor</keyword>
<dbReference type="EMBL" id="CALNXK010000055">
    <property type="protein sequence ID" value="CAH3134810.1"/>
    <property type="molecule type" value="Genomic_DNA"/>
</dbReference>
<feature type="region of interest" description="Disordered" evidence="6">
    <location>
        <begin position="311"/>
        <end position="330"/>
    </location>
</feature>
<feature type="domain" description="Fibronectin type-III" evidence="7">
    <location>
        <begin position="904"/>
        <end position="999"/>
    </location>
</feature>
<evidence type="ECO:0000256" key="1">
    <source>
        <dbReference type="ARBA" id="ARBA00022729"/>
    </source>
</evidence>
<keyword evidence="2" id="KW-0677">Repeat</keyword>
<dbReference type="InterPro" id="IPR036116">
    <property type="entry name" value="FN3_sf"/>
</dbReference>
<protein>
    <recommendedName>
        <fullName evidence="7">Fibronectin type-III domain-containing protein</fullName>
    </recommendedName>
</protein>
<evidence type="ECO:0000256" key="4">
    <source>
        <dbReference type="ARBA" id="ARBA00023170"/>
    </source>
</evidence>
<feature type="region of interest" description="Disordered" evidence="6">
    <location>
        <begin position="410"/>
        <end position="429"/>
    </location>
</feature>
<dbReference type="InterPro" id="IPR050379">
    <property type="entry name" value="Type-I_Cytokine_Rcpt"/>
</dbReference>
<evidence type="ECO:0000256" key="3">
    <source>
        <dbReference type="ARBA" id="ARBA00023157"/>
    </source>
</evidence>